<dbReference type="HOGENOM" id="CLU_1950058_0_0_1"/>
<dbReference type="KEGG" id="sapo:SAPIO_CDS3767"/>
<evidence type="ECO:0000313" key="1">
    <source>
        <dbReference type="EMBL" id="KEZ44036.1"/>
    </source>
</evidence>
<name>A0A084G9M4_PSEDA</name>
<organism evidence="1 2">
    <name type="scientific">Pseudallescheria apiosperma</name>
    <name type="common">Scedosporium apiospermum</name>
    <dbReference type="NCBI Taxonomy" id="563466"/>
    <lineage>
        <taxon>Eukaryota</taxon>
        <taxon>Fungi</taxon>
        <taxon>Dikarya</taxon>
        <taxon>Ascomycota</taxon>
        <taxon>Pezizomycotina</taxon>
        <taxon>Sordariomycetes</taxon>
        <taxon>Hypocreomycetidae</taxon>
        <taxon>Microascales</taxon>
        <taxon>Microascaceae</taxon>
        <taxon>Scedosporium</taxon>
    </lineage>
</organism>
<comment type="caution">
    <text evidence="1">The sequence shown here is derived from an EMBL/GenBank/DDBJ whole genome shotgun (WGS) entry which is preliminary data.</text>
</comment>
<dbReference type="RefSeq" id="XP_016643835.1">
    <property type="nucleotide sequence ID" value="XM_016786492.1"/>
</dbReference>
<accession>A0A084G9M4</accession>
<proteinExistence type="predicted"/>
<protein>
    <submittedName>
        <fullName evidence="1">Uncharacterized protein</fullName>
    </submittedName>
</protein>
<dbReference type="EMBL" id="JOWA01000089">
    <property type="protein sequence ID" value="KEZ44036.1"/>
    <property type="molecule type" value="Genomic_DNA"/>
</dbReference>
<keyword evidence="2" id="KW-1185">Reference proteome</keyword>
<sequence length="129" mass="14656">MSKDFAIKSDCPVPASDLSSEEDRLSAWLNTALEESANKPFKVANTSALPSLGKHFHGQLEKGLFIYILVWVIFSLQQSERQIKLAPLYRMVKITWRKGRTLFKEEERTSFLSLVECGPYGRNGSSKRC</sequence>
<reference evidence="1 2" key="1">
    <citation type="journal article" date="2014" name="Genome Announc.">
        <title>Draft genome sequence of the pathogenic fungus Scedosporium apiospermum.</title>
        <authorList>
            <person name="Vandeputte P."/>
            <person name="Ghamrawi S."/>
            <person name="Rechenmann M."/>
            <person name="Iltis A."/>
            <person name="Giraud S."/>
            <person name="Fleury M."/>
            <person name="Thornton C."/>
            <person name="Delhaes L."/>
            <person name="Meyer W."/>
            <person name="Papon N."/>
            <person name="Bouchara J.P."/>
        </authorList>
    </citation>
    <scope>NUCLEOTIDE SEQUENCE [LARGE SCALE GENOMIC DNA]</scope>
    <source>
        <strain evidence="1 2">IHEM 14462</strain>
    </source>
</reference>
<gene>
    <name evidence="1" type="ORF">SAPIO_CDS3767</name>
</gene>
<dbReference type="Proteomes" id="UP000028545">
    <property type="component" value="Unassembled WGS sequence"/>
</dbReference>
<dbReference type="GeneID" id="27722839"/>
<evidence type="ECO:0000313" key="2">
    <source>
        <dbReference type="Proteomes" id="UP000028545"/>
    </source>
</evidence>
<dbReference type="AlphaFoldDB" id="A0A084G9M4"/>
<dbReference type="VEuPathDB" id="FungiDB:SAPIO_CDS3767"/>